<evidence type="ECO:0000313" key="2">
    <source>
        <dbReference type="EMBL" id="MDC3984001.1"/>
    </source>
</evidence>
<proteinExistence type="predicted"/>
<sequence length="53" mass="5528">MKKLIKGPKGIFLCDTCVADCAALVEGNDPHDLARSSWAARAARVPGDLSTGT</sequence>
<dbReference type="EMBL" id="JAGTJJ010000017">
    <property type="protein sequence ID" value="MDC3984001.1"/>
    <property type="molecule type" value="Genomic_DNA"/>
</dbReference>
<feature type="domain" description="ATP-dependent Clp protease ATP-binding subunit ClpX zinc ribbon" evidence="1">
    <location>
        <begin position="2"/>
        <end position="26"/>
    </location>
</feature>
<dbReference type="Pfam" id="PF06689">
    <property type="entry name" value="zf-C4_ClpX"/>
    <property type="match status" value="1"/>
</dbReference>
<gene>
    <name evidence="2" type="ORF">KEG57_26060</name>
</gene>
<dbReference type="InterPro" id="IPR010603">
    <property type="entry name" value="Znf_CppX_C4"/>
</dbReference>
<keyword evidence="3" id="KW-1185">Reference proteome</keyword>
<organism evidence="2 3">
    <name type="scientific">Polyangium jinanense</name>
    <dbReference type="NCBI Taxonomy" id="2829994"/>
    <lineage>
        <taxon>Bacteria</taxon>
        <taxon>Pseudomonadati</taxon>
        <taxon>Myxococcota</taxon>
        <taxon>Polyangia</taxon>
        <taxon>Polyangiales</taxon>
        <taxon>Polyangiaceae</taxon>
        <taxon>Polyangium</taxon>
    </lineage>
</organism>
<evidence type="ECO:0000313" key="3">
    <source>
        <dbReference type="Proteomes" id="UP001151081"/>
    </source>
</evidence>
<evidence type="ECO:0000259" key="1">
    <source>
        <dbReference type="Pfam" id="PF06689"/>
    </source>
</evidence>
<dbReference type="AlphaFoldDB" id="A0A9X3X9V9"/>
<accession>A0A9X3X9V9</accession>
<reference evidence="2 3" key="1">
    <citation type="submission" date="2021-04" db="EMBL/GenBank/DDBJ databases">
        <title>Genome analysis of Polyangium sp.</title>
        <authorList>
            <person name="Li Y."/>
            <person name="Wang J."/>
        </authorList>
    </citation>
    <scope>NUCLEOTIDE SEQUENCE [LARGE SCALE GENOMIC DNA]</scope>
    <source>
        <strain evidence="2 3">SDU14</strain>
    </source>
</reference>
<protein>
    <recommendedName>
        <fullName evidence="1">ATP-dependent Clp protease ATP-binding subunit ClpX zinc ribbon domain-containing protein</fullName>
    </recommendedName>
</protein>
<comment type="caution">
    <text evidence="2">The sequence shown here is derived from an EMBL/GenBank/DDBJ whole genome shotgun (WGS) entry which is preliminary data.</text>
</comment>
<name>A0A9X3X9V9_9BACT</name>
<dbReference type="Proteomes" id="UP001151081">
    <property type="component" value="Unassembled WGS sequence"/>
</dbReference>